<protein>
    <recommendedName>
        <fullName evidence="4">Transposase domain-containing protein</fullName>
    </recommendedName>
</protein>
<reference evidence="2 3" key="1">
    <citation type="submission" date="2024-02" db="EMBL/GenBank/DDBJ databases">
        <authorList>
            <person name="Daric V."/>
            <person name="Darras S."/>
        </authorList>
    </citation>
    <scope>NUCLEOTIDE SEQUENCE [LARGE SCALE GENOMIC DNA]</scope>
</reference>
<sequence>MFIPFSVTKLEIIMPKKRSSRIFYKRYEELSRQQKWKRRKICEKDKQCQNEPNLENSMSSSLSNKSVGCVPNFVENETTSSCDESVSCVSTSADSSVNNLTSSSDESASCSSISTDTSNEGCDFIETTSFHPNEKVDSPSAQISENVTMRQAIINWVILEKNVPNSAVTRLLHQLRNVNNSLPCSYKTLLPPPRLQYETMAGGSYVHLSNWKKGLQDILSSNVNHQTVYHLIINIDGLPLFKSSPNYKLYPILISLYKVPMRPLCAGIYCSEQSPNREMPSADVFLKALMDDLRFLENTPATTKGLSYHLANRGIFVCDAPARSSLKAIKSHTGYNSCERCTVHGKYIEGRVCFVNTNCIRRSDVDFVLQSDPEHHKGHSALTDFGVGMVSHFVLDYMHLSCLGVTKRLMTWWKGVRRQRKAKLSSDAIARISMKVVQMKPFIPMEFNRKLRPVSDLPYWKASEYRLFMLYVGCVMLHDENVLSKSRYFHFLKLTVAMRFLLYQNTSPQHLQVCSNLLREFVSESATLYGKSFVSYNVHSLLHLVDDYVLYGSLDNVNSFPFESYLGVLKNCVKSGFKPLQQVAKHAFHDNENCLFTSKCLRSNITCELTPCVETGVITPQFERSCLLHFSDVKLPHSNCSIKRNSIADSTICISSTVYRVFNIIQCESGMYFIVKRYKNTNAFFTNPVSSNLVGIYEIMKTFKRFVCVKFSGGTNDVVPRSWLCDEGKLCKWPTNSSVDIAIMRKQEFPPQKNWKLFKCTVLCQSSLYEKCCRIAYTTQQCSTSELSSEPDEESSENARSSFVRTNDESVFIRPGKPMQKTVAVNCGDANPNSSTTELLQKLSKDMASGFDVISQQLHALKSILDKPGLSQCGHQSTYQAPVLPKRSETMEELHKSLQDLHGIELIARKVDVQSLIVDSQKPYADSNESTDSGLRNTMTLSV</sequence>
<keyword evidence="3" id="KW-1185">Reference proteome</keyword>
<gene>
    <name evidence="2" type="ORF">CVLEPA_LOCUS30630</name>
</gene>
<organism evidence="2 3">
    <name type="scientific">Clavelina lepadiformis</name>
    <name type="common">Light-bulb sea squirt</name>
    <name type="synonym">Ascidia lepadiformis</name>
    <dbReference type="NCBI Taxonomy" id="159417"/>
    <lineage>
        <taxon>Eukaryota</taxon>
        <taxon>Metazoa</taxon>
        <taxon>Chordata</taxon>
        <taxon>Tunicata</taxon>
        <taxon>Ascidiacea</taxon>
        <taxon>Aplousobranchia</taxon>
        <taxon>Clavelinidae</taxon>
        <taxon>Clavelina</taxon>
    </lineage>
</organism>
<evidence type="ECO:0000256" key="1">
    <source>
        <dbReference type="SAM" id="MobiDB-lite"/>
    </source>
</evidence>
<feature type="region of interest" description="Disordered" evidence="1">
    <location>
        <begin position="922"/>
        <end position="943"/>
    </location>
</feature>
<accession>A0ABP0H070</accession>
<dbReference type="Proteomes" id="UP001642483">
    <property type="component" value="Unassembled WGS sequence"/>
</dbReference>
<feature type="region of interest" description="Disordered" evidence="1">
    <location>
        <begin position="786"/>
        <end position="805"/>
    </location>
</feature>
<dbReference type="PANTHER" id="PTHR33053">
    <property type="entry name" value="PROTEIN, PUTATIVE-RELATED"/>
    <property type="match status" value="1"/>
</dbReference>
<dbReference type="EMBL" id="CAWYQH010000163">
    <property type="protein sequence ID" value="CAK8697391.1"/>
    <property type="molecule type" value="Genomic_DNA"/>
</dbReference>
<evidence type="ECO:0000313" key="3">
    <source>
        <dbReference type="Proteomes" id="UP001642483"/>
    </source>
</evidence>
<proteinExistence type="predicted"/>
<name>A0ABP0H070_CLALP</name>
<evidence type="ECO:0000313" key="2">
    <source>
        <dbReference type="EMBL" id="CAK8697391.1"/>
    </source>
</evidence>
<dbReference type="PANTHER" id="PTHR33053:SF9">
    <property type="entry name" value="AGAP000105-PA"/>
    <property type="match status" value="1"/>
</dbReference>
<evidence type="ECO:0008006" key="4">
    <source>
        <dbReference type="Google" id="ProtNLM"/>
    </source>
</evidence>
<feature type="compositionally biased region" description="Polar residues" evidence="1">
    <location>
        <begin position="927"/>
        <end position="943"/>
    </location>
</feature>
<comment type="caution">
    <text evidence="2">The sequence shown here is derived from an EMBL/GenBank/DDBJ whole genome shotgun (WGS) entry which is preliminary data.</text>
</comment>